<evidence type="ECO:0000313" key="8">
    <source>
        <dbReference type="Proteomes" id="UP001589776"/>
    </source>
</evidence>
<reference evidence="7 8" key="1">
    <citation type="submission" date="2024-09" db="EMBL/GenBank/DDBJ databases">
        <authorList>
            <person name="Sun Q."/>
            <person name="Mori K."/>
        </authorList>
    </citation>
    <scope>NUCLEOTIDE SEQUENCE [LARGE SCALE GENOMIC DNA]</scope>
    <source>
        <strain evidence="7 8">CCM 7759</strain>
    </source>
</reference>
<protein>
    <submittedName>
        <fullName evidence="7">Thiamine pyrophosphate-binding protein</fullName>
    </submittedName>
</protein>
<dbReference type="Pfam" id="PF02775">
    <property type="entry name" value="TPP_enzyme_C"/>
    <property type="match status" value="1"/>
</dbReference>
<evidence type="ECO:0000259" key="6">
    <source>
        <dbReference type="Pfam" id="PF02776"/>
    </source>
</evidence>
<dbReference type="Gene3D" id="3.40.50.1220">
    <property type="entry name" value="TPP-binding domain"/>
    <property type="match status" value="1"/>
</dbReference>
<evidence type="ECO:0000256" key="3">
    <source>
        <dbReference type="RuleBase" id="RU362132"/>
    </source>
</evidence>
<dbReference type="Proteomes" id="UP001589776">
    <property type="component" value="Unassembled WGS sequence"/>
</dbReference>
<dbReference type="InterPro" id="IPR012000">
    <property type="entry name" value="Thiamin_PyroP_enz_cen_dom"/>
</dbReference>
<dbReference type="InterPro" id="IPR011766">
    <property type="entry name" value="TPP_enzyme_TPP-bd"/>
</dbReference>
<feature type="domain" description="Thiamine pyrophosphate enzyme N-terminal TPP-binding" evidence="6">
    <location>
        <begin position="30"/>
        <end position="145"/>
    </location>
</feature>
<dbReference type="InterPro" id="IPR000399">
    <property type="entry name" value="TPP-bd_CS"/>
</dbReference>
<dbReference type="EMBL" id="JBHLWN010000118">
    <property type="protein sequence ID" value="MFC0216348.1"/>
    <property type="molecule type" value="Genomic_DNA"/>
</dbReference>
<evidence type="ECO:0000256" key="1">
    <source>
        <dbReference type="ARBA" id="ARBA00007812"/>
    </source>
</evidence>
<feature type="domain" description="Thiamine pyrophosphate enzyme TPP-binding" evidence="5">
    <location>
        <begin position="407"/>
        <end position="554"/>
    </location>
</feature>
<dbReference type="InterPro" id="IPR029061">
    <property type="entry name" value="THDP-binding"/>
</dbReference>
<dbReference type="InterPro" id="IPR029035">
    <property type="entry name" value="DHS-like_NAD/FAD-binding_dom"/>
</dbReference>
<accession>A0ABV6DUZ3</accession>
<keyword evidence="2 3" id="KW-0786">Thiamine pyrophosphate</keyword>
<dbReference type="Pfam" id="PF00205">
    <property type="entry name" value="TPP_enzyme_M"/>
    <property type="match status" value="1"/>
</dbReference>
<name>A0ABV6DUZ3_9BACL</name>
<dbReference type="PANTHER" id="PTHR42981:SF2">
    <property type="entry name" value="PYRUVATE DEHYDROGENASE [UBIQUINONE]"/>
    <property type="match status" value="1"/>
</dbReference>
<evidence type="ECO:0000313" key="7">
    <source>
        <dbReference type="EMBL" id="MFC0216348.1"/>
    </source>
</evidence>
<dbReference type="SUPFAM" id="SSF52467">
    <property type="entry name" value="DHS-like NAD/FAD-binding domain"/>
    <property type="match status" value="1"/>
</dbReference>
<organism evidence="7 8">
    <name type="scientific">Paenibacillus chartarius</name>
    <dbReference type="NCBI Taxonomy" id="747481"/>
    <lineage>
        <taxon>Bacteria</taxon>
        <taxon>Bacillati</taxon>
        <taxon>Bacillota</taxon>
        <taxon>Bacilli</taxon>
        <taxon>Bacillales</taxon>
        <taxon>Paenibacillaceae</taxon>
        <taxon>Paenibacillus</taxon>
    </lineage>
</organism>
<dbReference type="RefSeq" id="WP_377474436.1">
    <property type="nucleotide sequence ID" value="NZ_JBHLWN010000118.1"/>
</dbReference>
<sequence length="565" mass="60321">MQQATMEAAVQTSAVPAVNADQRKPSSGLTAAQYIVEQLAEWGVARIYGVIGDANLDVLDALAKQNRIAYVACQHEESAALMASAEAKLTGQVGVCMATSGPGAANLLNGVADAAMDYVPLLVLTGQVETYNIGTRAKQYIDQQKLFSGVTDCSELVTHPDALPELLQTALTTAITQGKPAHLSIAKNMYRLPVNGTVKPYPRHLKQELLVPDEPVREAAELIRGAARPVLLIGRGVSGAAAEVIRLAEQLPAAIVTTLPARPLVPNDHLHYAGGLGQAGSEAASVLLSESDLIVMLGATWWPDEYVPSQARVLQIDKIPAQIGQGHPLTRGIAGDAADIVPRLVRELEQSPAPNRLPWKARIAEVNAAWKGRIEAEANQKTEPLAPQLAVKLVAEACAENAVVTVDTGDHTLWFNRIFQAKRGQSVLLSGRWRTLGFALPAAIAAKLAQPRRQVVALAGDGGVVQTIMELRTAARMKLAFTLVIFDNGSYAMERNRMSVQGLNTLGSELESPDFVKLAESCGASGYRVTTEEEWEKALQLAANSSDVPVVIVVKVADTMVPHTK</sequence>
<evidence type="ECO:0000259" key="4">
    <source>
        <dbReference type="Pfam" id="PF00205"/>
    </source>
</evidence>
<feature type="domain" description="Thiamine pyrophosphate enzyme central" evidence="4">
    <location>
        <begin position="216"/>
        <end position="344"/>
    </location>
</feature>
<dbReference type="Gene3D" id="3.40.50.970">
    <property type="match status" value="2"/>
</dbReference>
<proteinExistence type="inferred from homology"/>
<evidence type="ECO:0000256" key="2">
    <source>
        <dbReference type="ARBA" id="ARBA00023052"/>
    </source>
</evidence>
<dbReference type="PANTHER" id="PTHR42981">
    <property type="entry name" value="PYRUVATE DEHYDROGENASE [UBIQUINONE]"/>
    <property type="match status" value="1"/>
</dbReference>
<dbReference type="PROSITE" id="PS00187">
    <property type="entry name" value="TPP_ENZYMES"/>
    <property type="match status" value="1"/>
</dbReference>
<keyword evidence="8" id="KW-1185">Reference proteome</keyword>
<evidence type="ECO:0000259" key="5">
    <source>
        <dbReference type="Pfam" id="PF02775"/>
    </source>
</evidence>
<dbReference type="SUPFAM" id="SSF52518">
    <property type="entry name" value="Thiamin diphosphate-binding fold (THDP-binding)"/>
    <property type="match status" value="2"/>
</dbReference>
<gene>
    <name evidence="7" type="ORF">ACFFK0_28525</name>
</gene>
<comment type="similarity">
    <text evidence="1 3">Belongs to the TPP enzyme family.</text>
</comment>
<dbReference type="Pfam" id="PF02776">
    <property type="entry name" value="TPP_enzyme_N"/>
    <property type="match status" value="1"/>
</dbReference>
<dbReference type="InterPro" id="IPR047211">
    <property type="entry name" value="POXB-like"/>
</dbReference>
<comment type="caution">
    <text evidence="7">The sequence shown here is derived from an EMBL/GenBank/DDBJ whole genome shotgun (WGS) entry which is preliminary data.</text>
</comment>
<dbReference type="InterPro" id="IPR012001">
    <property type="entry name" value="Thiamin_PyroP_enz_TPP-bd_dom"/>
</dbReference>